<dbReference type="InterPro" id="IPR004416">
    <property type="entry name" value="MnmG"/>
</dbReference>
<dbReference type="InterPro" id="IPR044920">
    <property type="entry name" value="MnmG_C_subdom_sf"/>
</dbReference>
<dbReference type="Proteomes" id="UP000294455">
    <property type="component" value="Chromosome"/>
</dbReference>
<dbReference type="GO" id="GO:0002098">
    <property type="term" value="P:tRNA wobble uridine modification"/>
    <property type="evidence" value="ECO:0007669"/>
    <property type="project" value="InterPro"/>
</dbReference>
<evidence type="ECO:0000256" key="11">
    <source>
        <dbReference type="ARBA" id="ARBA00031800"/>
    </source>
</evidence>
<keyword evidence="5 12" id="KW-0963">Cytoplasm</keyword>
<dbReference type="Pfam" id="PF21680">
    <property type="entry name" value="GIDA_C_1st"/>
    <property type="match status" value="1"/>
</dbReference>
<reference evidence="15 16" key="1">
    <citation type="submission" date="2019-02" db="EMBL/GenBank/DDBJ databases">
        <authorList>
            <person name="Manzano-Marin A."/>
            <person name="Manzano-Marin A."/>
        </authorList>
    </citation>
    <scope>NUCLEOTIDE SEQUENCE [LARGE SCALE GENOMIC DNA]</scope>
    <source>
        <strain evidence="15 16">BuCipiceae</strain>
    </source>
</reference>
<evidence type="ECO:0000256" key="5">
    <source>
        <dbReference type="ARBA" id="ARBA00022490"/>
    </source>
</evidence>
<dbReference type="InterPro" id="IPR047001">
    <property type="entry name" value="MnmG_C_subdom"/>
</dbReference>
<feature type="domain" description="tRNA uridine 5-carboxymethylaminomethyl modification enzyme C-terminal subdomain" evidence="14">
    <location>
        <begin position="550"/>
        <end position="621"/>
    </location>
</feature>
<evidence type="ECO:0000259" key="14">
    <source>
        <dbReference type="SMART" id="SM01228"/>
    </source>
</evidence>
<proteinExistence type="inferred from homology"/>
<dbReference type="NCBIfam" id="TIGR00136">
    <property type="entry name" value="mnmG_gidA"/>
    <property type="match status" value="1"/>
</dbReference>
<comment type="cofactor">
    <cofactor evidence="1 12">
        <name>FAD</name>
        <dbReference type="ChEBI" id="CHEBI:57692"/>
    </cofactor>
</comment>
<comment type="subunit">
    <text evidence="10 12">Homodimer. Heterotetramer of two MnmE and two MnmG subunits.</text>
</comment>
<dbReference type="InterPro" id="IPR020595">
    <property type="entry name" value="MnmG-rel_CS"/>
</dbReference>
<dbReference type="FunFam" id="1.10.150.570:FF:000001">
    <property type="entry name" value="tRNA uridine 5-carboxymethylaminomethyl modification enzyme MnmG"/>
    <property type="match status" value="1"/>
</dbReference>
<evidence type="ECO:0000256" key="12">
    <source>
        <dbReference type="HAMAP-Rule" id="MF_00129"/>
    </source>
</evidence>
<feature type="binding site" evidence="12">
    <location>
        <position position="370"/>
    </location>
    <ligand>
        <name>FAD</name>
        <dbReference type="ChEBI" id="CHEBI:57692"/>
    </ligand>
</feature>
<dbReference type="Gene3D" id="3.50.50.60">
    <property type="entry name" value="FAD/NAD(P)-binding domain"/>
    <property type="match status" value="2"/>
</dbReference>
<evidence type="ECO:0000313" key="15">
    <source>
        <dbReference type="EMBL" id="VFP87740.1"/>
    </source>
</evidence>
<evidence type="ECO:0000256" key="7">
    <source>
        <dbReference type="ARBA" id="ARBA00022694"/>
    </source>
</evidence>
<dbReference type="SMART" id="SM01228">
    <property type="entry name" value="GIDA_assoc_3"/>
    <property type="match status" value="1"/>
</dbReference>
<keyword evidence="13" id="KW-0472">Membrane</keyword>
<dbReference type="FunFam" id="3.50.50.60:FF:000002">
    <property type="entry name" value="tRNA uridine 5-carboxymethylaminomethyl modification enzyme MnmG"/>
    <property type="match status" value="1"/>
</dbReference>
<keyword evidence="9 12" id="KW-0520">NAD</keyword>
<evidence type="ECO:0000256" key="8">
    <source>
        <dbReference type="ARBA" id="ARBA00022827"/>
    </source>
</evidence>
<dbReference type="HAMAP" id="MF_00129">
    <property type="entry name" value="MnmG_GidA"/>
    <property type="match status" value="1"/>
</dbReference>
<keyword evidence="7 12" id="KW-0819">tRNA processing</keyword>
<dbReference type="Gene3D" id="1.10.10.1800">
    <property type="entry name" value="tRNA uridine 5-carboxymethylaminomethyl modification enzyme MnmG/GidA"/>
    <property type="match status" value="1"/>
</dbReference>
<comment type="similarity">
    <text evidence="3 12">Belongs to the MnmG family.</text>
</comment>
<evidence type="ECO:0000256" key="2">
    <source>
        <dbReference type="ARBA" id="ARBA00003717"/>
    </source>
</evidence>
<gene>
    <name evidence="12 15" type="primary">mnmG</name>
    <name evidence="12" type="synonym">gidA</name>
    <name evidence="15" type="ORF">BUCIPICE3303_001</name>
</gene>
<dbReference type="InterPro" id="IPR002218">
    <property type="entry name" value="MnmG-rel"/>
</dbReference>
<dbReference type="InterPro" id="IPR036188">
    <property type="entry name" value="FAD/NAD-bd_sf"/>
</dbReference>
<dbReference type="InterPro" id="IPR040131">
    <property type="entry name" value="MnmG_N"/>
</dbReference>
<dbReference type="GO" id="GO:0050660">
    <property type="term" value="F:flavin adenine dinucleotide binding"/>
    <property type="evidence" value="ECO:0007669"/>
    <property type="project" value="UniProtKB-UniRule"/>
</dbReference>
<dbReference type="EMBL" id="LR217739">
    <property type="protein sequence ID" value="VFP87740.1"/>
    <property type="molecule type" value="Genomic_DNA"/>
</dbReference>
<dbReference type="Gene3D" id="1.10.150.570">
    <property type="entry name" value="GidA associated domain, C-terminal subdomain"/>
    <property type="match status" value="1"/>
</dbReference>
<evidence type="ECO:0000256" key="6">
    <source>
        <dbReference type="ARBA" id="ARBA00022630"/>
    </source>
</evidence>
<feature type="binding site" evidence="12">
    <location>
        <position position="180"/>
    </location>
    <ligand>
        <name>FAD</name>
        <dbReference type="ChEBI" id="CHEBI:57692"/>
    </ligand>
</feature>
<evidence type="ECO:0000256" key="9">
    <source>
        <dbReference type="ARBA" id="ARBA00023027"/>
    </source>
</evidence>
<dbReference type="OrthoDB" id="9815560at2"/>
<feature type="binding site" evidence="12">
    <location>
        <begin position="273"/>
        <end position="287"/>
    </location>
    <ligand>
        <name>NAD(+)</name>
        <dbReference type="ChEBI" id="CHEBI:57540"/>
    </ligand>
</feature>
<feature type="transmembrane region" description="Helical" evidence="13">
    <location>
        <begin position="605"/>
        <end position="623"/>
    </location>
</feature>
<dbReference type="SUPFAM" id="SSF51905">
    <property type="entry name" value="FAD/NAD(P)-binding domain"/>
    <property type="match status" value="1"/>
</dbReference>
<protein>
    <recommendedName>
        <fullName evidence="4 12">tRNA uridine 5-carboxymethylaminomethyl modification enzyme MnmG</fullName>
    </recommendedName>
    <alternativeName>
        <fullName evidence="11 12">Glucose-inhibited division protein A</fullName>
    </alternativeName>
</protein>
<dbReference type="PROSITE" id="PS01280">
    <property type="entry name" value="GIDA_1"/>
    <property type="match status" value="1"/>
</dbReference>
<evidence type="ECO:0000256" key="1">
    <source>
        <dbReference type="ARBA" id="ARBA00001974"/>
    </source>
</evidence>
<dbReference type="GO" id="GO:0030488">
    <property type="term" value="P:tRNA methylation"/>
    <property type="evidence" value="ECO:0007669"/>
    <property type="project" value="TreeGrafter"/>
</dbReference>
<keyword evidence="8 12" id="KW-0274">FAD</keyword>
<dbReference type="FunFam" id="3.50.50.60:FF:000010">
    <property type="entry name" value="tRNA uridine 5-carboxymethylaminomethyl modification enzyme MnmG"/>
    <property type="match status" value="1"/>
</dbReference>
<dbReference type="PANTHER" id="PTHR11806:SF0">
    <property type="entry name" value="PROTEIN MTO1 HOMOLOG, MITOCHONDRIAL"/>
    <property type="match status" value="1"/>
</dbReference>
<dbReference type="AlphaFoldDB" id="A0A803GCB6"/>
<dbReference type="PANTHER" id="PTHR11806">
    <property type="entry name" value="GLUCOSE INHIBITED DIVISION PROTEIN A"/>
    <property type="match status" value="1"/>
</dbReference>
<keyword evidence="13" id="KW-0812">Transmembrane</keyword>
<dbReference type="Pfam" id="PF13932">
    <property type="entry name" value="SAM_GIDA_C"/>
    <property type="match status" value="1"/>
</dbReference>
<evidence type="ECO:0000256" key="10">
    <source>
        <dbReference type="ARBA" id="ARBA00025948"/>
    </source>
</evidence>
<dbReference type="PROSITE" id="PS01281">
    <property type="entry name" value="GIDA_2"/>
    <property type="match status" value="1"/>
</dbReference>
<evidence type="ECO:0000256" key="13">
    <source>
        <dbReference type="SAM" id="Phobius"/>
    </source>
</evidence>
<keyword evidence="13" id="KW-1133">Transmembrane helix</keyword>
<dbReference type="Pfam" id="PF01134">
    <property type="entry name" value="GIDA"/>
    <property type="match status" value="1"/>
</dbReference>
<keyword evidence="6 12" id="KW-0285">Flavoprotein</keyword>
<comment type="function">
    <text evidence="2 12">NAD-binding protein involved in the addition of a carboxymethylaminomethyl (cmnm) group at the wobble position (U34) of certain tRNAs, forming tRNA-cmnm(5)s(2)U34.</text>
</comment>
<organism evidence="15 16">
    <name type="scientific">Buchnera aphidicola</name>
    <name type="common">Cinara piceae</name>
    <dbReference type="NCBI Taxonomy" id="1660043"/>
    <lineage>
        <taxon>Bacteria</taxon>
        <taxon>Pseudomonadati</taxon>
        <taxon>Pseudomonadota</taxon>
        <taxon>Gammaproteobacteria</taxon>
        <taxon>Enterobacterales</taxon>
        <taxon>Erwiniaceae</taxon>
        <taxon>Buchnera</taxon>
    </lineage>
</organism>
<evidence type="ECO:0000313" key="16">
    <source>
        <dbReference type="Proteomes" id="UP000294455"/>
    </source>
</evidence>
<sequence>MVFCKKFDIIVVGAGHAGTEAASASSRMGQNTLLLTQNINTIGALSCNPAIGGLGKSQLVKEIDAMGGLMARVIDYSGIQFKILNSKKGPAVRSTRAQADRILYQKKMQYFLKNQNNLIILEKEVSNLVIKNNQVYGVLTCDGDYFKSFVVILTTGTFLNGKMYVGSDISSGGRRNDPASSILAKNLKNFPFRIGRLKTGTPPRLSLKTINLDILEKQFGDTPTPVFSFLGCTSQHPNQVPCYITYTNLNTHEIIKNNLSSSPLYSGVITGIGPRYCPSIEDKIVRFPDKHRHQIFLEPEGINNNVIYPNGISTSLPFSVQKKMIYSIKGLEQASIIYPGYAVEYDYFDPRDLNMTLESKIIKNFFLAGQINGTTGYEEAAAQGLIAGINAALLVQGKECWFPKRNQAYIGVLIDDLCNKGTAEPYRMFTSRAEYRLLLRENNADERLTEIAYNFGLICKKQWKIFSKKKYVIQNEYHRLKNIIIKSKSVNYFFKNKNINISLKKNCTAFDFLRRPDITYDILMDFLNNYIPNNFVLTDHSVIEEIETKSKYYGYIQRQEDEVKKCMRNENTSLVLISDYNNVIGLSNEVINKLNKYRPNSIGQASRISGITPVAISILLIFLKKMKY</sequence>
<name>A0A803GCB6_9GAMM</name>
<accession>A0A803GCB6</accession>
<dbReference type="GO" id="GO:0005829">
    <property type="term" value="C:cytosol"/>
    <property type="evidence" value="ECO:0007669"/>
    <property type="project" value="TreeGrafter"/>
</dbReference>
<evidence type="ECO:0000256" key="4">
    <source>
        <dbReference type="ARBA" id="ARBA00020461"/>
    </source>
</evidence>
<evidence type="ECO:0000256" key="3">
    <source>
        <dbReference type="ARBA" id="ARBA00007653"/>
    </source>
</evidence>
<comment type="subcellular location">
    <subcellularLocation>
        <location evidence="12">Cytoplasm</location>
    </subcellularLocation>
</comment>
<feature type="binding site" evidence="12">
    <location>
        <begin position="13"/>
        <end position="18"/>
    </location>
    <ligand>
        <name>FAD</name>
        <dbReference type="ChEBI" id="CHEBI:57692"/>
    </ligand>
</feature>
<dbReference type="InterPro" id="IPR026904">
    <property type="entry name" value="MnmG_C"/>
</dbReference>
<dbReference type="RefSeq" id="WP_154049085.1">
    <property type="nucleotide sequence ID" value="NZ_LR217739.1"/>
</dbReference>
<dbReference type="InterPro" id="IPR049312">
    <property type="entry name" value="GIDA_C_N"/>
</dbReference>
<feature type="binding site" evidence="12">
    <location>
        <position position="125"/>
    </location>
    <ligand>
        <name>FAD</name>
        <dbReference type="ChEBI" id="CHEBI:57692"/>
    </ligand>
</feature>